<reference evidence="1" key="1">
    <citation type="journal article" date="2020" name="Stud. Mycol.">
        <title>101 Dothideomycetes genomes: a test case for predicting lifestyles and emergence of pathogens.</title>
        <authorList>
            <person name="Haridas S."/>
            <person name="Albert R."/>
            <person name="Binder M."/>
            <person name="Bloem J."/>
            <person name="Labutti K."/>
            <person name="Salamov A."/>
            <person name="Andreopoulos B."/>
            <person name="Baker S."/>
            <person name="Barry K."/>
            <person name="Bills G."/>
            <person name="Bluhm B."/>
            <person name="Cannon C."/>
            <person name="Castanera R."/>
            <person name="Culley D."/>
            <person name="Daum C."/>
            <person name="Ezra D."/>
            <person name="Gonzalez J."/>
            <person name="Henrissat B."/>
            <person name="Kuo A."/>
            <person name="Liang C."/>
            <person name="Lipzen A."/>
            <person name="Lutzoni F."/>
            <person name="Magnuson J."/>
            <person name="Mondo S."/>
            <person name="Nolan M."/>
            <person name="Ohm R."/>
            <person name="Pangilinan J."/>
            <person name="Park H.-J."/>
            <person name="Ramirez L."/>
            <person name="Alfaro M."/>
            <person name="Sun H."/>
            <person name="Tritt A."/>
            <person name="Yoshinaga Y."/>
            <person name="Zwiers L.-H."/>
            <person name="Turgeon B."/>
            <person name="Goodwin S."/>
            <person name="Spatafora J."/>
            <person name="Crous P."/>
            <person name="Grigoriev I."/>
        </authorList>
    </citation>
    <scope>NUCLEOTIDE SEQUENCE</scope>
    <source>
        <strain evidence="1">CBS 379.55</strain>
    </source>
</reference>
<organism evidence="1 2">
    <name type="scientific">Westerdykella ornata</name>
    <dbReference type="NCBI Taxonomy" id="318751"/>
    <lineage>
        <taxon>Eukaryota</taxon>
        <taxon>Fungi</taxon>
        <taxon>Dikarya</taxon>
        <taxon>Ascomycota</taxon>
        <taxon>Pezizomycotina</taxon>
        <taxon>Dothideomycetes</taxon>
        <taxon>Pleosporomycetidae</taxon>
        <taxon>Pleosporales</taxon>
        <taxon>Sporormiaceae</taxon>
        <taxon>Westerdykella</taxon>
    </lineage>
</organism>
<dbReference type="AlphaFoldDB" id="A0A6A6JFS1"/>
<dbReference type="RefSeq" id="XP_033652603.1">
    <property type="nucleotide sequence ID" value="XM_033798678.1"/>
</dbReference>
<evidence type="ECO:0000313" key="2">
    <source>
        <dbReference type="Proteomes" id="UP000800097"/>
    </source>
</evidence>
<accession>A0A6A6JFS1</accession>
<protein>
    <submittedName>
        <fullName evidence="1">Uncharacterized protein</fullName>
    </submittedName>
</protein>
<evidence type="ECO:0000313" key="1">
    <source>
        <dbReference type="EMBL" id="KAF2275064.1"/>
    </source>
</evidence>
<gene>
    <name evidence="1" type="ORF">EI97DRAFT_434627</name>
</gene>
<keyword evidence="2" id="KW-1185">Reference proteome</keyword>
<dbReference type="Proteomes" id="UP000800097">
    <property type="component" value="Unassembled WGS sequence"/>
</dbReference>
<proteinExistence type="predicted"/>
<name>A0A6A6JFS1_WESOR</name>
<sequence>MYWEADQVHCCVVVLVWNHHNAIHMYQISADGYFTESVYLATPQNRRTRSQPAARINK</sequence>
<dbReference type="EMBL" id="ML986499">
    <property type="protein sequence ID" value="KAF2275064.1"/>
    <property type="molecule type" value="Genomic_DNA"/>
</dbReference>
<dbReference type="GeneID" id="54551853"/>